<reference evidence="10" key="1">
    <citation type="submission" date="2016-06" db="EMBL/GenBank/DDBJ databases">
        <authorList>
            <person name="Xu Y."/>
            <person name="Nagy A."/>
            <person name="Yan X."/>
            <person name="Kim S.W."/>
            <person name="Haley B."/>
            <person name="Liu N.T."/>
            <person name="Nou X."/>
        </authorList>
    </citation>
    <scope>NUCLEOTIDE SEQUENCE [LARGE SCALE GENOMIC DNA]</scope>
    <source>
        <strain evidence="10">ATCC 49129</strain>
    </source>
</reference>
<dbReference type="GO" id="GO:0008270">
    <property type="term" value="F:zinc ion binding"/>
    <property type="evidence" value="ECO:0007669"/>
    <property type="project" value="TreeGrafter"/>
</dbReference>
<evidence type="ECO:0000256" key="2">
    <source>
        <dbReference type="ARBA" id="ARBA00022491"/>
    </source>
</evidence>
<keyword evidence="10" id="KW-1185">Reference proteome</keyword>
<evidence type="ECO:0000256" key="8">
    <source>
        <dbReference type="SAM" id="MobiDB-lite"/>
    </source>
</evidence>
<dbReference type="Pfam" id="PF01475">
    <property type="entry name" value="FUR"/>
    <property type="match status" value="1"/>
</dbReference>
<keyword evidence="3 7" id="KW-0862">Zinc</keyword>
<dbReference type="AlphaFoldDB" id="A0A192A1K8"/>
<evidence type="ECO:0000313" key="9">
    <source>
        <dbReference type="EMBL" id="ANJ74274.1"/>
    </source>
</evidence>
<dbReference type="RefSeq" id="WP_064806017.1">
    <property type="nucleotide sequence ID" value="NZ_CP016022.1"/>
</dbReference>
<organism evidence="9 10">
    <name type="scientific">Ralstonia insidiosa</name>
    <dbReference type="NCBI Taxonomy" id="190721"/>
    <lineage>
        <taxon>Bacteria</taxon>
        <taxon>Pseudomonadati</taxon>
        <taxon>Pseudomonadota</taxon>
        <taxon>Betaproteobacteria</taxon>
        <taxon>Burkholderiales</taxon>
        <taxon>Burkholderiaceae</taxon>
        <taxon>Ralstonia</taxon>
    </lineage>
</organism>
<dbReference type="GO" id="GO:0003700">
    <property type="term" value="F:DNA-binding transcription factor activity"/>
    <property type="evidence" value="ECO:0007669"/>
    <property type="project" value="InterPro"/>
</dbReference>
<dbReference type="InterPro" id="IPR036388">
    <property type="entry name" value="WH-like_DNA-bd_sf"/>
</dbReference>
<keyword evidence="4" id="KW-0805">Transcription regulation</keyword>
<feature type="binding site" evidence="7">
    <location>
        <position position="156"/>
    </location>
    <ligand>
        <name>Zn(2+)</name>
        <dbReference type="ChEBI" id="CHEBI:29105"/>
    </ligand>
</feature>
<dbReference type="GO" id="GO:0045892">
    <property type="term" value="P:negative regulation of DNA-templated transcription"/>
    <property type="evidence" value="ECO:0007669"/>
    <property type="project" value="TreeGrafter"/>
</dbReference>
<dbReference type="Gene3D" id="3.30.1490.190">
    <property type="match status" value="1"/>
</dbReference>
<name>A0A192A1K8_9RALS</name>
<dbReference type="STRING" id="190721.ACS15_3849"/>
<proteinExistence type="inferred from homology"/>
<dbReference type="EMBL" id="CP016022">
    <property type="protein sequence ID" value="ANJ74274.1"/>
    <property type="molecule type" value="Genomic_DNA"/>
</dbReference>
<dbReference type="PANTHER" id="PTHR33202:SF7">
    <property type="entry name" value="FERRIC UPTAKE REGULATION PROTEIN"/>
    <property type="match status" value="1"/>
</dbReference>
<evidence type="ECO:0000313" key="10">
    <source>
        <dbReference type="Proteomes" id="UP000078572"/>
    </source>
</evidence>
<evidence type="ECO:0000256" key="4">
    <source>
        <dbReference type="ARBA" id="ARBA00023015"/>
    </source>
</evidence>
<keyword evidence="2" id="KW-0678">Repressor</keyword>
<feature type="binding site" evidence="7">
    <location>
        <position position="159"/>
    </location>
    <ligand>
        <name>Zn(2+)</name>
        <dbReference type="ChEBI" id="CHEBI:29105"/>
    </ligand>
</feature>
<dbReference type="GO" id="GO:0000976">
    <property type="term" value="F:transcription cis-regulatory region binding"/>
    <property type="evidence" value="ECO:0007669"/>
    <property type="project" value="TreeGrafter"/>
</dbReference>
<evidence type="ECO:0000256" key="3">
    <source>
        <dbReference type="ARBA" id="ARBA00022833"/>
    </source>
</evidence>
<dbReference type="OrthoDB" id="8659436at2"/>
<keyword evidence="6" id="KW-0804">Transcription</keyword>
<dbReference type="PANTHER" id="PTHR33202">
    <property type="entry name" value="ZINC UPTAKE REGULATION PROTEIN"/>
    <property type="match status" value="1"/>
</dbReference>
<comment type="cofactor">
    <cofactor evidence="7">
        <name>Zn(2+)</name>
        <dbReference type="ChEBI" id="CHEBI:29105"/>
    </cofactor>
    <text evidence="7">Binds 1 zinc ion per subunit.</text>
</comment>
<protein>
    <submittedName>
        <fullName evidence="9">Fur family transcriptional regulator</fullName>
    </submittedName>
</protein>
<dbReference type="GO" id="GO:1900376">
    <property type="term" value="P:regulation of secondary metabolite biosynthetic process"/>
    <property type="evidence" value="ECO:0007669"/>
    <property type="project" value="TreeGrafter"/>
</dbReference>
<dbReference type="InterPro" id="IPR036390">
    <property type="entry name" value="WH_DNA-bd_sf"/>
</dbReference>
<evidence type="ECO:0000256" key="6">
    <source>
        <dbReference type="ARBA" id="ARBA00023163"/>
    </source>
</evidence>
<feature type="region of interest" description="Disordered" evidence="8">
    <location>
        <begin position="1"/>
        <end position="21"/>
    </location>
</feature>
<keyword evidence="5" id="KW-0238">DNA-binding</keyword>
<dbReference type="Proteomes" id="UP000078572">
    <property type="component" value="Chromosome 1"/>
</dbReference>
<feature type="binding site" evidence="7">
    <location>
        <position position="120"/>
    </location>
    <ligand>
        <name>Zn(2+)</name>
        <dbReference type="ChEBI" id="CHEBI:29105"/>
    </ligand>
</feature>
<comment type="similarity">
    <text evidence="1">Belongs to the Fur family.</text>
</comment>
<feature type="compositionally biased region" description="Basic and acidic residues" evidence="8">
    <location>
        <begin position="1"/>
        <end position="10"/>
    </location>
</feature>
<evidence type="ECO:0000256" key="1">
    <source>
        <dbReference type="ARBA" id="ARBA00007957"/>
    </source>
</evidence>
<dbReference type="InterPro" id="IPR002481">
    <property type="entry name" value="FUR"/>
</dbReference>
<feature type="binding site" evidence="7">
    <location>
        <position position="117"/>
    </location>
    <ligand>
        <name>Zn(2+)</name>
        <dbReference type="ChEBI" id="CHEBI:29105"/>
    </ligand>
</feature>
<sequence>MNTPAPRDDLATSQPDSPDAAARTRLRSLGSRVTEPRVRVLAVLMQGDEPLSHQAVCDALPDDAGIDRVTVYRVLDWLVAGGIVHKTAGADRVFRFSLAEHDAAREAAHRSHSHFHCTQCGRDFCLETAEPPAMPKAALPAGFAADHAELTIKGCCADCAHPAAHHQTGNASCPK</sequence>
<accession>A0A192A1K8</accession>
<dbReference type="Gene3D" id="1.10.10.10">
    <property type="entry name" value="Winged helix-like DNA-binding domain superfamily/Winged helix DNA-binding domain"/>
    <property type="match status" value="1"/>
</dbReference>
<dbReference type="SUPFAM" id="SSF46785">
    <property type="entry name" value="Winged helix' DNA-binding domain"/>
    <property type="match status" value="1"/>
</dbReference>
<keyword evidence="7" id="KW-0479">Metal-binding</keyword>
<dbReference type="InterPro" id="IPR043135">
    <property type="entry name" value="Fur_C"/>
</dbReference>
<dbReference type="GeneID" id="61527970"/>
<gene>
    <name evidence="9" type="ORF">A9Y76_18245</name>
</gene>
<evidence type="ECO:0000256" key="5">
    <source>
        <dbReference type="ARBA" id="ARBA00023125"/>
    </source>
</evidence>
<evidence type="ECO:0000256" key="7">
    <source>
        <dbReference type="PIRSR" id="PIRSR602481-1"/>
    </source>
</evidence>